<reference evidence="2" key="1">
    <citation type="journal article" date="2014" name="Int. J. Syst. Evol. Microbiol.">
        <title>Complete genome sequence of Corynebacterium casei LMG S-19264T (=DSM 44701T), isolated from a smear-ripened cheese.</title>
        <authorList>
            <consortium name="US DOE Joint Genome Institute (JGI-PGF)"/>
            <person name="Walter F."/>
            <person name="Albersmeier A."/>
            <person name="Kalinowski J."/>
            <person name="Ruckert C."/>
        </authorList>
    </citation>
    <scope>NUCLEOTIDE SEQUENCE</scope>
    <source>
        <strain evidence="2">NBRC 101628</strain>
    </source>
</reference>
<sequence length="129" mass="14060">MRLTVSQVTKTSEQLELDLNKICQNSPFDAQQFLAQLSDGKLFCSTFNDRHIAALAIDSRGRLTAIAVGEPNRRRGVGSDLITQASQLLSGELEQLCVETPVSAELVPWLAQAGFVQAGSLWCKRITGL</sequence>
<keyword evidence="3" id="KW-1185">Reference proteome</keyword>
<dbReference type="InterPro" id="IPR040448">
    <property type="entry name" value="PanZ_GNAT"/>
</dbReference>
<dbReference type="RefSeq" id="WP_095507084.1">
    <property type="nucleotide sequence ID" value="NZ_BSNC01000011.1"/>
</dbReference>
<protein>
    <recommendedName>
        <fullName evidence="1">PanZ acetyltransferase (GNAT) domain-containing protein</fullName>
    </recommendedName>
</protein>
<organism evidence="2 3">
    <name type="scientific">Paraferrimonas sedimenticola</name>
    <dbReference type="NCBI Taxonomy" id="375674"/>
    <lineage>
        <taxon>Bacteria</taxon>
        <taxon>Pseudomonadati</taxon>
        <taxon>Pseudomonadota</taxon>
        <taxon>Gammaproteobacteria</taxon>
        <taxon>Alteromonadales</taxon>
        <taxon>Ferrimonadaceae</taxon>
        <taxon>Paraferrimonas</taxon>
    </lineage>
</organism>
<reference evidence="2" key="2">
    <citation type="submission" date="2023-01" db="EMBL/GenBank/DDBJ databases">
        <title>Draft genome sequence of Paraferrimonas sedimenticola strain NBRC 101628.</title>
        <authorList>
            <person name="Sun Q."/>
            <person name="Mori K."/>
        </authorList>
    </citation>
    <scope>NUCLEOTIDE SEQUENCE</scope>
    <source>
        <strain evidence="2">NBRC 101628</strain>
    </source>
</reference>
<gene>
    <name evidence="2" type="ORF">GCM10007895_30750</name>
</gene>
<proteinExistence type="predicted"/>
<evidence type="ECO:0000313" key="3">
    <source>
        <dbReference type="Proteomes" id="UP001161422"/>
    </source>
</evidence>
<dbReference type="EMBL" id="BSNC01000011">
    <property type="protein sequence ID" value="GLP97768.1"/>
    <property type="molecule type" value="Genomic_DNA"/>
</dbReference>
<evidence type="ECO:0000313" key="2">
    <source>
        <dbReference type="EMBL" id="GLP97768.1"/>
    </source>
</evidence>
<accession>A0AA37W2L7</accession>
<evidence type="ECO:0000259" key="1">
    <source>
        <dbReference type="Pfam" id="PF12568"/>
    </source>
</evidence>
<dbReference type="Proteomes" id="UP001161422">
    <property type="component" value="Unassembled WGS sequence"/>
</dbReference>
<name>A0AA37W2L7_9GAMM</name>
<dbReference type="InterPro" id="IPR016181">
    <property type="entry name" value="Acyl_CoA_acyltransferase"/>
</dbReference>
<comment type="caution">
    <text evidence="2">The sequence shown here is derived from an EMBL/GenBank/DDBJ whole genome shotgun (WGS) entry which is preliminary data.</text>
</comment>
<dbReference type="AlphaFoldDB" id="A0AA37W2L7"/>
<feature type="domain" description="PanZ acetyltransferase (GNAT)" evidence="1">
    <location>
        <begin position="2"/>
        <end position="87"/>
    </location>
</feature>
<dbReference type="Gene3D" id="3.40.630.30">
    <property type="match status" value="1"/>
</dbReference>
<dbReference type="SUPFAM" id="SSF55729">
    <property type="entry name" value="Acyl-CoA N-acyltransferases (Nat)"/>
    <property type="match status" value="1"/>
</dbReference>
<dbReference type="Pfam" id="PF12568">
    <property type="entry name" value="PanZ"/>
    <property type="match status" value="1"/>
</dbReference>